<keyword evidence="1" id="KW-0547">Nucleotide-binding</keyword>
<dbReference type="PANTHER" id="PTHR24055">
    <property type="entry name" value="MITOGEN-ACTIVATED PROTEIN KINASE"/>
    <property type="match status" value="1"/>
</dbReference>
<dbReference type="SUPFAM" id="SSF56112">
    <property type="entry name" value="Protein kinase-like (PK-like)"/>
    <property type="match status" value="1"/>
</dbReference>
<protein>
    <submittedName>
        <fullName evidence="6">Protein kinase domain-containing protein</fullName>
    </submittedName>
</protein>
<dbReference type="PROSITE" id="PS50011">
    <property type="entry name" value="PROTEIN_KINASE_DOM"/>
    <property type="match status" value="1"/>
</dbReference>
<evidence type="ECO:0000313" key="4">
    <source>
        <dbReference type="EMBL" id="VDO94644.1"/>
    </source>
</evidence>
<accession>A0A3P8AFE2</accession>
<evidence type="ECO:0000313" key="5">
    <source>
        <dbReference type="Proteomes" id="UP000050761"/>
    </source>
</evidence>
<keyword evidence="5" id="KW-1185">Reference proteome</keyword>
<sequence length="266" mass="29756">MNIDVWSVGCILGELVSGKPMFPGDDHIDQLTRIISVVGTPSSDFLSKIQSEEARNYIRQVWYQVTGPGGMEGLVDLSGKSEPGTLPLNTLYLRRLADIRYTQGGQENIELARAYYEQAVKLNPSDLRALYGIVICTNYLSNHLKGSAADKKRDLIVAGGSAIDKILARYEEIDQLRKRVSIEQQRENERRPEGVRISAKQFILAVICEVFLEASTMVPRTGCPNLRDTVPVWSSRVFYLISIIANAFFFSVSNKLHPSAEEESEQ</sequence>
<dbReference type="GO" id="GO:0005524">
    <property type="term" value="F:ATP binding"/>
    <property type="evidence" value="ECO:0007669"/>
    <property type="project" value="UniProtKB-KW"/>
</dbReference>
<dbReference type="AlphaFoldDB" id="A0A3P8AFE2"/>
<organism evidence="4">
    <name type="scientific">Heligmosomoides polygyrus</name>
    <name type="common">Parasitic roundworm</name>
    <dbReference type="NCBI Taxonomy" id="6339"/>
    <lineage>
        <taxon>Eukaryota</taxon>
        <taxon>Metazoa</taxon>
        <taxon>Ecdysozoa</taxon>
        <taxon>Nematoda</taxon>
        <taxon>Chromadorea</taxon>
        <taxon>Rhabditida</taxon>
        <taxon>Rhabditina</taxon>
        <taxon>Rhabditomorpha</taxon>
        <taxon>Strongyloidea</taxon>
        <taxon>Heligmosomidae</taxon>
        <taxon>Heligmosomoides</taxon>
    </lineage>
</organism>
<dbReference type="InterPro" id="IPR011990">
    <property type="entry name" value="TPR-like_helical_dom_sf"/>
</dbReference>
<dbReference type="WBParaSite" id="HPBE_0001303401-mRNA-1">
    <property type="protein sequence ID" value="HPBE_0001303401-mRNA-1"/>
    <property type="gene ID" value="HPBE_0001303401"/>
</dbReference>
<dbReference type="InterPro" id="IPR050117">
    <property type="entry name" value="MAPK"/>
</dbReference>
<dbReference type="InterPro" id="IPR011009">
    <property type="entry name" value="Kinase-like_dom_sf"/>
</dbReference>
<dbReference type="SUPFAM" id="SSF48452">
    <property type="entry name" value="TPR-like"/>
    <property type="match status" value="1"/>
</dbReference>
<feature type="domain" description="Protein kinase" evidence="3">
    <location>
        <begin position="1"/>
        <end position="93"/>
    </location>
</feature>
<reference evidence="6" key="2">
    <citation type="submission" date="2019-09" db="UniProtKB">
        <authorList>
            <consortium name="WormBaseParasite"/>
        </authorList>
    </citation>
    <scope>IDENTIFICATION</scope>
</reference>
<evidence type="ECO:0000313" key="6">
    <source>
        <dbReference type="WBParaSite" id="HPBE_0001303401-mRNA-1"/>
    </source>
</evidence>
<reference evidence="4 5" key="1">
    <citation type="submission" date="2018-11" db="EMBL/GenBank/DDBJ databases">
        <authorList>
            <consortium name="Pathogen Informatics"/>
        </authorList>
    </citation>
    <scope>NUCLEOTIDE SEQUENCE [LARGE SCALE GENOMIC DNA]</scope>
</reference>
<dbReference type="EMBL" id="UZAH01027746">
    <property type="protein sequence ID" value="VDO94644.1"/>
    <property type="molecule type" value="Genomic_DNA"/>
</dbReference>
<name>A0A3P8AFE2_HELPZ</name>
<dbReference type="Gene3D" id="1.10.510.10">
    <property type="entry name" value="Transferase(Phosphotransferase) domain 1"/>
    <property type="match status" value="1"/>
</dbReference>
<dbReference type="Proteomes" id="UP000050761">
    <property type="component" value="Unassembled WGS sequence"/>
</dbReference>
<proteinExistence type="predicted"/>
<keyword evidence="2" id="KW-0067">ATP-binding</keyword>
<evidence type="ECO:0000256" key="1">
    <source>
        <dbReference type="ARBA" id="ARBA00022741"/>
    </source>
</evidence>
<evidence type="ECO:0000259" key="3">
    <source>
        <dbReference type="PROSITE" id="PS50011"/>
    </source>
</evidence>
<dbReference type="GO" id="GO:0004672">
    <property type="term" value="F:protein kinase activity"/>
    <property type="evidence" value="ECO:0007669"/>
    <property type="project" value="InterPro"/>
</dbReference>
<gene>
    <name evidence="4" type="ORF">HPBE_LOCUS13035</name>
</gene>
<evidence type="ECO:0000256" key="2">
    <source>
        <dbReference type="ARBA" id="ARBA00022840"/>
    </source>
</evidence>
<dbReference type="InterPro" id="IPR000719">
    <property type="entry name" value="Prot_kinase_dom"/>
</dbReference>
<dbReference type="OrthoDB" id="124397at2759"/>